<keyword evidence="1" id="KW-0472">Membrane</keyword>
<accession>A0AAQ4E7P9</accession>
<reference evidence="4" key="2">
    <citation type="submission" date="2023-03" db="EMBL/GenBank/DDBJ databases">
        <authorList>
            <person name="Thuy-Boun P."/>
        </authorList>
    </citation>
    <scope>NUCLEOTIDE SEQUENCE</scope>
    <source>
        <strain evidence="4">F_SG_1</strain>
        <tissue evidence="4">Salivary glands</tissue>
    </source>
</reference>
<feature type="transmembrane region" description="Helical" evidence="1">
    <location>
        <begin position="6"/>
        <end position="24"/>
    </location>
</feature>
<evidence type="ECO:0000313" key="3">
    <source>
        <dbReference type="EMBL" id="KAK8762560.1"/>
    </source>
</evidence>
<comment type="caution">
    <text evidence="4">The sequence shown here is derived from an EMBL/GenBank/DDBJ whole genome shotgun (WGS) entry which is preliminary data.</text>
</comment>
<dbReference type="InterPro" id="IPR011657">
    <property type="entry name" value="CNT_C_dom"/>
</dbReference>
<dbReference type="GO" id="GO:0005886">
    <property type="term" value="C:plasma membrane"/>
    <property type="evidence" value="ECO:0007669"/>
    <property type="project" value="TreeGrafter"/>
</dbReference>
<evidence type="ECO:0000256" key="1">
    <source>
        <dbReference type="SAM" id="Phobius"/>
    </source>
</evidence>
<evidence type="ECO:0000313" key="4">
    <source>
        <dbReference type="EMBL" id="KAK8770715.1"/>
    </source>
</evidence>
<dbReference type="EMBL" id="JARKHS020029960">
    <property type="protein sequence ID" value="KAK8762560.1"/>
    <property type="molecule type" value="Genomic_DNA"/>
</dbReference>
<protein>
    <recommendedName>
        <fullName evidence="2">Concentrative nucleoside transporter C-terminal domain-containing protein</fullName>
    </recommendedName>
</protein>
<dbReference type="GO" id="GO:0005415">
    <property type="term" value="F:nucleoside:sodium symporter activity"/>
    <property type="evidence" value="ECO:0007669"/>
    <property type="project" value="TreeGrafter"/>
</dbReference>
<dbReference type="Proteomes" id="UP001321473">
    <property type="component" value="Unassembled WGS sequence"/>
</dbReference>
<feature type="non-terminal residue" evidence="4">
    <location>
        <position position="144"/>
    </location>
</feature>
<evidence type="ECO:0000313" key="5">
    <source>
        <dbReference type="Proteomes" id="UP001321473"/>
    </source>
</evidence>
<dbReference type="AlphaFoldDB" id="A0AAQ4E7P9"/>
<reference evidence="4" key="3">
    <citation type="submission" date="2024-02" db="EMBL/GenBank/DDBJ databases">
        <authorList>
            <person name="Mcdaniel E.A."/>
            <person name="Celebi F.M."/>
            <person name="Reiter T."/>
            <person name="Weiss E.C."/>
            <person name="Chou S."/>
        </authorList>
    </citation>
    <scope>NUCLEOTIDE SEQUENCE</scope>
    <source>
        <strain evidence="4">F_SG_1</strain>
        <tissue evidence="4">Salivary glands</tissue>
    </source>
</reference>
<feature type="domain" description="Concentrative nucleoside transporter C-terminal" evidence="2">
    <location>
        <begin position="88"/>
        <end position="139"/>
    </location>
</feature>
<dbReference type="PANTHER" id="PTHR10590">
    <property type="entry name" value="SODIUM/NUCLEOSIDE COTRANSPORTER"/>
    <property type="match status" value="1"/>
</dbReference>
<name>A0AAQ4E7P9_AMBAM</name>
<keyword evidence="1" id="KW-1133">Transmembrane helix</keyword>
<gene>
    <name evidence="4" type="ORF">V5799_012820</name>
    <name evidence="3" type="ORF">V5799_026173</name>
</gene>
<dbReference type="PANTHER" id="PTHR10590:SF4">
    <property type="entry name" value="SOLUTE CARRIER FAMILY 28 MEMBER 3"/>
    <property type="match status" value="1"/>
</dbReference>
<proteinExistence type="predicted"/>
<keyword evidence="5" id="KW-1185">Reference proteome</keyword>
<feature type="transmembrane region" description="Helical" evidence="1">
    <location>
        <begin position="76"/>
        <end position="99"/>
    </location>
</feature>
<dbReference type="EMBL" id="JARKHS020020672">
    <property type="protein sequence ID" value="KAK8770715.1"/>
    <property type="molecule type" value="Genomic_DNA"/>
</dbReference>
<sequence>MPVIFYVGFCVNVLYYWGVMQAIVSRLGGFLNHVVGSTACESMCAAGNMLFGLEQSALMLYPYLPHATKAELHCFMTSGFASMSAVMMGSYIALGSLLGKAFTPLALSMGVPWQDCADVGEVIGIKVVANEFIAYHSLLAKKLD</sequence>
<evidence type="ECO:0000259" key="2">
    <source>
        <dbReference type="Pfam" id="PF07662"/>
    </source>
</evidence>
<dbReference type="InterPro" id="IPR008276">
    <property type="entry name" value="C_nuclsd_transpt"/>
</dbReference>
<keyword evidence="1" id="KW-0812">Transmembrane</keyword>
<organism evidence="4 5">
    <name type="scientific">Amblyomma americanum</name>
    <name type="common">Lone star tick</name>
    <dbReference type="NCBI Taxonomy" id="6943"/>
    <lineage>
        <taxon>Eukaryota</taxon>
        <taxon>Metazoa</taxon>
        <taxon>Ecdysozoa</taxon>
        <taxon>Arthropoda</taxon>
        <taxon>Chelicerata</taxon>
        <taxon>Arachnida</taxon>
        <taxon>Acari</taxon>
        <taxon>Parasitiformes</taxon>
        <taxon>Ixodida</taxon>
        <taxon>Ixodoidea</taxon>
        <taxon>Ixodidae</taxon>
        <taxon>Amblyomminae</taxon>
        <taxon>Amblyomma</taxon>
    </lineage>
</organism>
<reference evidence="4 5" key="1">
    <citation type="journal article" date="2023" name="Arcadia Sci">
        <title>De novo assembly of a long-read Amblyomma americanum tick genome.</title>
        <authorList>
            <person name="Chou S."/>
            <person name="Poskanzer K.E."/>
            <person name="Rollins M."/>
            <person name="Thuy-Boun P.S."/>
        </authorList>
    </citation>
    <scope>NUCLEOTIDE SEQUENCE [LARGE SCALE GENOMIC DNA]</scope>
    <source>
        <strain evidence="4">F_SG_1</strain>
        <tissue evidence="4">Salivary glands</tissue>
    </source>
</reference>
<dbReference type="Pfam" id="PF07662">
    <property type="entry name" value="Nucleos_tra2_C"/>
    <property type="match status" value="1"/>
</dbReference>